<proteinExistence type="predicted"/>
<dbReference type="EMBL" id="CP109019">
    <property type="protein sequence ID" value="WUT87098.1"/>
    <property type="molecule type" value="Genomic_DNA"/>
</dbReference>
<gene>
    <name evidence="2" type="ORF">OG515_35255</name>
</gene>
<keyword evidence="3" id="KW-1185">Reference proteome</keyword>
<keyword evidence="1" id="KW-0472">Membrane</keyword>
<feature type="transmembrane region" description="Helical" evidence="1">
    <location>
        <begin position="21"/>
        <end position="39"/>
    </location>
</feature>
<keyword evidence="1" id="KW-1133">Transmembrane helix</keyword>
<protein>
    <submittedName>
        <fullName evidence="2">Uncharacterized protein</fullName>
    </submittedName>
</protein>
<dbReference type="Proteomes" id="UP001432060">
    <property type="component" value="Chromosome"/>
</dbReference>
<evidence type="ECO:0000256" key="1">
    <source>
        <dbReference type="SAM" id="Phobius"/>
    </source>
</evidence>
<name>A0ABZ1XWL7_9ACTN</name>
<reference evidence="2" key="1">
    <citation type="submission" date="2022-10" db="EMBL/GenBank/DDBJ databases">
        <title>The complete genomes of actinobacterial strains from the NBC collection.</title>
        <authorList>
            <person name="Joergensen T.S."/>
            <person name="Alvarez Arevalo M."/>
            <person name="Sterndorff E.B."/>
            <person name="Faurdal D."/>
            <person name="Vuksanovic O."/>
            <person name="Mourched A.-S."/>
            <person name="Charusanti P."/>
            <person name="Shaw S."/>
            <person name="Blin K."/>
            <person name="Weber T."/>
        </authorList>
    </citation>
    <scope>NUCLEOTIDE SEQUENCE</scope>
    <source>
        <strain evidence="2">NBC_00668</strain>
    </source>
</reference>
<organism evidence="2 3">
    <name type="scientific">Streptomyces melanogenes</name>
    <dbReference type="NCBI Taxonomy" id="67326"/>
    <lineage>
        <taxon>Bacteria</taxon>
        <taxon>Bacillati</taxon>
        <taxon>Actinomycetota</taxon>
        <taxon>Actinomycetes</taxon>
        <taxon>Kitasatosporales</taxon>
        <taxon>Streptomycetaceae</taxon>
        <taxon>Streptomyces</taxon>
    </lineage>
</organism>
<keyword evidence="1" id="KW-0812">Transmembrane</keyword>
<evidence type="ECO:0000313" key="3">
    <source>
        <dbReference type="Proteomes" id="UP001432060"/>
    </source>
</evidence>
<evidence type="ECO:0000313" key="2">
    <source>
        <dbReference type="EMBL" id="WUT87098.1"/>
    </source>
</evidence>
<accession>A0ABZ1XWL7</accession>
<dbReference type="RefSeq" id="WP_329404059.1">
    <property type="nucleotide sequence ID" value="NZ_CP109019.1"/>
</dbReference>
<sequence>MPHGRHRVPDLWRATTARCDSGGIALTVLAVLGLAGPAWTLRDQATDLLSADRPTTISVLDTAEQETWTAPALGRGSA</sequence>